<evidence type="ECO:0000313" key="4">
    <source>
        <dbReference type="EMBL" id="RMI28981.1"/>
    </source>
</evidence>
<dbReference type="PROSITE" id="PS51186">
    <property type="entry name" value="GNAT"/>
    <property type="match status" value="1"/>
</dbReference>
<keyword evidence="1 4" id="KW-0808">Transferase</keyword>
<dbReference type="PANTHER" id="PTHR43877">
    <property type="entry name" value="AMINOALKYLPHOSPHONATE N-ACETYLTRANSFERASE-RELATED-RELATED"/>
    <property type="match status" value="1"/>
</dbReference>
<dbReference type="Proteomes" id="UP000279275">
    <property type="component" value="Unassembled WGS sequence"/>
</dbReference>
<gene>
    <name evidence="4" type="ORF">EBN03_28000</name>
</gene>
<protein>
    <submittedName>
        <fullName evidence="4">GNAT family N-acetyltransferase</fullName>
    </submittedName>
</protein>
<dbReference type="InterPro" id="IPR050832">
    <property type="entry name" value="Bact_Acetyltransf"/>
</dbReference>
<evidence type="ECO:0000313" key="5">
    <source>
        <dbReference type="Proteomes" id="UP000279275"/>
    </source>
</evidence>
<dbReference type="CDD" id="cd04301">
    <property type="entry name" value="NAT_SF"/>
    <property type="match status" value="1"/>
</dbReference>
<evidence type="ECO:0000256" key="1">
    <source>
        <dbReference type="ARBA" id="ARBA00022679"/>
    </source>
</evidence>
<sequence>MNDNDPTPATARPTIRPLTAADRAALRRLPDRVSPTSAVLRFHGAVKMLTEPTLDRLLDLEPGQREAVVAVDARGIAGVARFARDAVDSDTAEIAILIADEWQHHGVGGQLLHRLVEQARHAGITLFRADLLAENTAARHLLSNVAPIVDERVTAGHSVLRLDLRAAD</sequence>
<accession>A0A3M2KV05</accession>
<dbReference type="GO" id="GO:0016747">
    <property type="term" value="F:acyltransferase activity, transferring groups other than amino-acyl groups"/>
    <property type="evidence" value="ECO:0007669"/>
    <property type="project" value="InterPro"/>
</dbReference>
<name>A0A3M2KV05_9NOCA</name>
<dbReference type="Gene3D" id="3.40.630.30">
    <property type="match status" value="1"/>
</dbReference>
<dbReference type="SUPFAM" id="SSF55729">
    <property type="entry name" value="Acyl-CoA N-acyltransferases (Nat)"/>
    <property type="match status" value="1"/>
</dbReference>
<dbReference type="RefSeq" id="WP_122191145.1">
    <property type="nucleotide sequence ID" value="NZ_RFFH01000017.1"/>
</dbReference>
<dbReference type="InterPro" id="IPR000182">
    <property type="entry name" value="GNAT_dom"/>
</dbReference>
<dbReference type="InterPro" id="IPR016181">
    <property type="entry name" value="Acyl_CoA_acyltransferase"/>
</dbReference>
<organism evidence="4 5">
    <name type="scientific">Nocardia stercoris</name>
    <dbReference type="NCBI Taxonomy" id="2483361"/>
    <lineage>
        <taxon>Bacteria</taxon>
        <taxon>Bacillati</taxon>
        <taxon>Actinomycetota</taxon>
        <taxon>Actinomycetes</taxon>
        <taxon>Mycobacteriales</taxon>
        <taxon>Nocardiaceae</taxon>
        <taxon>Nocardia</taxon>
    </lineage>
</organism>
<keyword evidence="2" id="KW-0012">Acyltransferase</keyword>
<evidence type="ECO:0000256" key="2">
    <source>
        <dbReference type="ARBA" id="ARBA00023315"/>
    </source>
</evidence>
<evidence type="ECO:0000259" key="3">
    <source>
        <dbReference type="PROSITE" id="PS51186"/>
    </source>
</evidence>
<dbReference type="Pfam" id="PF00583">
    <property type="entry name" value="Acetyltransf_1"/>
    <property type="match status" value="1"/>
</dbReference>
<dbReference type="PANTHER" id="PTHR43877:SF1">
    <property type="entry name" value="ACETYLTRANSFERASE"/>
    <property type="match status" value="1"/>
</dbReference>
<keyword evidence="5" id="KW-1185">Reference proteome</keyword>
<comment type="caution">
    <text evidence="4">The sequence shown here is derived from an EMBL/GenBank/DDBJ whole genome shotgun (WGS) entry which is preliminary data.</text>
</comment>
<dbReference type="AlphaFoldDB" id="A0A3M2KV05"/>
<reference evidence="4 5" key="1">
    <citation type="submission" date="2018-10" db="EMBL/GenBank/DDBJ databases">
        <title>Isolation from cow dung.</title>
        <authorList>
            <person name="Ling L."/>
        </authorList>
    </citation>
    <scope>NUCLEOTIDE SEQUENCE [LARGE SCALE GENOMIC DNA]</scope>
    <source>
        <strain evidence="4 5">NEAU-LL90</strain>
    </source>
</reference>
<proteinExistence type="predicted"/>
<feature type="domain" description="N-acetyltransferase" evidence="3">
    <location>
        <begin position="13"/>
        <end position="165"/>
    </location>
</feature>
<dbReference type="EMBL" id="RFFH01000017">
    <property type="protein sequence ID" value="RMI28981.1"/>
    <property type="molecule type" value="Genomic_DNA"/>
</dbReference>